<reference evidence="1 2" key="1">
    <citation type="submission" date="2017-10" db="EMBL/GenBank/DDBJ databases">
        <title>Genomics of the genus Arcobacter.</title>
        <authorList>
            <person name="Perez-Cataluna A."/>
            <person name="Figueras M.J."/>
        </authorList>
    </citation>
    <scope>NUCLEOTIDE SEQUENCE [LARGE SCALE GENOMIC DNA]</scope>
    <source>
        <strain evidence="1 2">DSM 24636</strain>
    </source>
</reference>
<sequence length="64" mass="7588">MISSITAMGLFYKHEIQIPKMPKEFVCERLGLEMTEKNIKDFSKDHNVTYTLDYINKTVVFEDR</sequence>
<dbReference type="RefSeq" id="WP_129081637.1">
    <property type="nucleotide sequence ID" value="NZ_CP041070.1"/>
</dbReference>
<protein>
    <submittedName>
        <fullName evidence="1">Uncharacterized protein</fullName>
    </submittedName>
</protein>
<proteinExistence type="predicted"/>
<dbReference type="AlphaFoldDB" id="A0A4Q0Y5G6"/>
<evidence type="ECO:0000313" key="2">
    <source>
        <dbReference type="Proteomes" id="UP000290191"/>
    </source>
</evidence>
<dbReference type="EMBL" id="PDKO01000003">
    <property type="protein sequence ID" value="RXJ63591.1"/>
    <property type="molecule type" value="Genomic_DNA"/>
</dbReference>
<keyword evidence="2" id="KW-1185">Reference proteome</keyword>
<organism evidence="1 2">
    <name type="scientific">Halarcobacter anaerophilus</name>
    <dbReference type="NCBI Taxonomy" id="877500"/>
    <lineage>
        <taxon>Bacteria</taxon>
        <taxon>Pseudomonadati</taxon>
        <taxon>Campylobacterota</taxon>
        <taxon>Epsilonproteobacteria</taxon>
        <taxon>Campylobacterales</taxon>
        <taxon>Arcobacteraceae</taxon>
        <taxon>Halarcobacter</taxon>
    </lineage>
</organism>
<evidence type="ECO:0000313" key="1">
    <source>
        <dbReference type="EMBL" id="RXJ63591.1"/>
    </source>
</evidence>
<gene>
    <name evidence="1" type="ORF">CRV06_05205</name>
</gene>
<name>A0A4Q0Y5G6_9BACT</name>
<dbReference type="Proteomes" id="UP000290191">
    <property type="component" value="Unassembled WGS sequence"/>
</dbReference>
<comment type="caution">
    <text evidence="1">The sequence shown here is derived from an EMBL/GenBank/DDBJ whole genome shotgun (WGS) entry which is preliminary data.</text>
</comment>
<accession>A0A4Q0Y5G6</accession>